<proteinExistence type="predicted"/>
<sequence>MESRLPPYLFGLAKSIAKHIYAQSNEKEHDIRLKKAQKAAIWAQNLKKVEA</sequence>
<evidence type="ECO:0000313" key="1">
    <source>
        <dbReference type="EMBL" id="MBO8426020.1"/>
    </source>
</evidence>
<dbReference type="Proteomes" id="UP000823634">
    <property type="component" value="Unassembled WGS sequence"/>
</dbReference>
<organism evidence="1 2">
    <name type="scientific">Candidatus Alloenteromonas pullistercoris</name>
    <dbReference type="NCBI Taxonomy" id="2840785"/>
    <lineage>
        <taxon>Bacteria</taxon>
        <taxon>Bacillati</taxon>
        <taxon>Bacillota</taxon>
        <taxon>Bacillota incertae sedis</taxon>
        <taxon>Candidatus Alloenteromonas</taxon>
    </lineage>
</organism>
<reference evidence="1" key="2">
    <citation type="journal article" date="2021" name="PeerJ">
        <title>Extensive microbial diversity within the chicken gut microbiome revealed by metagenomics and culture.</title>
        <authorList>
            <person name="Gilroy R."/>
            <person name="Ravi A."/>
            <person name="Getino M."/>
            <person name="Pursley I."/>
            <person name="Horton D.L."/>
            <person name="Alikhan N.F."/>
            <person name="Baker D."/>
            <person name="Gharbi K."/>
            <person name="Hall N."/>
            <person name="Watson M."/>
            <person name="Adriaenssens E.M."/>
            <person name="Foster-Nyarko E."/>
            <person name="Jarju S."/>
            <person name="Secka A."/>
            <person name="Antonio M."/>
            <person name="Oren A."/>
            <person name="Chaudhuri R.R."/>
            <person name="La Ragione R."/>
            <person name="Hildebrand F."/>
            <person name="Pallen M.J."/>
        </authorList>
    </citation>
    <scope>NUCLEOTIDE SEQUENCE</scope>
    <source>
        <strain evidence="1">17113</strain>
    </source>
</reference>
<gene>
    <name evidence="1" type="ORF">IAC61_01715</name>
</gene>
<dbReference type="EMBL" id="JADINA010000012">
    <property type="protein sequence ID" value="MBO8426020.1"/>
    <property type="molecule type" value="Genomic_DNA"/>
</dbReference>
<name>A0A9D9GSX2_9FIRM</name>
<dbReference type="AlphaFoldDB" id="A0A9D9GSX2"/>
<reference evidence="1" key="1">
    <citation type="submission" date="2020-10" db="EMBL/GenBank/DDBJ databases">
        <authorList>
            <person name="Gilroy R."/>
        </authorList>
    </citation>
    <scope>NUCLEOTIDE SEQUENCE</scope>
    <source>
        <strain evidence="1">17113</strain>
    </source>
</reference>
<accession>A0A9D9GSX2</accession>
<evidence type="ECO:0000313" key="2">
    <source>
        <dbReference type="Proteomes" id="UP000823634"/>
    </source>
</evidence>
<protein>
    <submittedName>
        <fullName evidence="1">Uncharacterized protein</fullName>
    </submittedName>
</protein>
<comment type="caution">
    <text evidence="1">The sequence shown here is derived from an EMBL/GenBank/DDBJ whole genome shotgun (WGS) entry which is preliminary data.</text>
</comment>